<feature type="compositionally biased region" description="Acidic residues" evidence="1">
    <location>
        <begin position="1"/>
        <end position="20"/>
    </location>
</feature>
<dbReference type="EMBL" id="CP034145">
    <property type="protein sequence ID" value="AZH24919.1"/>
    <property type="molecule type" value="Genomic_DNA"/>
</dbReference>
<dbReference type="Pfam" id="PF19102">
    <property type="entry name" value="DUF5789"/>
    <property type="match status" value="1"/>
</dbReference>
<dbReference type="InterPro" id="IPR043899">
    <property type="entry name" value="DUF5789"/>
</dbReference>
<dbReference type="GeneID" id="38470789"/>
<protein>
    <submittedName>
        <fullName evidence="3">Uncharacterized protein</fullName>
    </submittedName>
</protein>
<dbReference type="AlphaFoldDB" id="A0A3M0D405"/>
<name>A0A3M0D405_9EURY</name>
<evidence type="ECO:0000313" key="5">
    <source>
        <dbReference type="Proteomes" id="UP000282007"/>
    </source>
</evidence>
<evidence type="ECO:0000313" key="3">
    <source>
        <dbReference type="EMBL" id="RMB13869.1"/>
    </source>
</evidence>
<evidence type="ECO:0000313" key="2">
    <source>
        <dbReference type="EMBL" id="AZH24919.1"/>
    </source>
</evidence>
<reference evidence="3 4" key="1">
    <citation type="journal article" date="2015" name="Stand. Genomic Sci.">
        <title>Genomic Encyclopedia of Bacterial and Archaeal Type Strains, Phase III: the genomes of soil and plant-associated and newly described type strains.</title>
        <authorList>
            <person name="Whitman W.B."/>
            <person name="Woyke T."/>
            <person name="Klenk H.P."/>
            <person name="Zhou Y."/>
            <person name="Lilburn T.G."/>
            <person name="Beck B.J."/>
            <person name="De Vos P."/>
            <person name="Vandamme P."/>
            <person name="Eisen J.A."/>
            <person name="Garrity G."/>
            <person name="Hugenholtz P."/>
            <person name="Kyrpides N.C."/>
        </authorList>
    </citation>
    <scope>NUCLEOTIDE SEQUENCE [LARGE SCALE GENOMIC DNA]</scope>
    <source>
        <strain evidence="3 4">CGMCC 1.10124</strain>
    </source>
</reference>
<dbReference type="OrthoDB" id="195084at2157"/>
<dbReference type="KEGG" id="haer:DU502_05845"/>
<evidence type="ECO:0000256" key="1">
    <source>
        <dbReference type="SAM" id="MobiDB-lite"/>
    </source>
</evidence>
<dbReference type="EMBL" id="REFS01000004">
    <property type="protein sequence ID" value="RMB13869.1"/>
    <property type="molecule type" value="Genomic_DNA"/>
</dbReference>
<feature type="region of interest" description="Disordered" evidence="1">
    <location>
        <begin position="1"/>
        <end position="61"/>
    </location>
</feature>
<gene>
    <name evidence="3" type="ORF">ATH50_2311</name>
    <name evidence="2" type="ORF">DU502_05845</name>
</gene>
<dbReference type="RefSeq" id="WP_121920921.1">
    <property type="nucleotide sequence ID" value="NZ_CP034145.1"/>
</dbReference>
<dbReference type="Proteomes" id="UP000277326">
    <property type="component" value="Unassembled WGS sequence"/>
</dbReference>
<dbReference type="Proteomes" id="UP000282007">
    <property type="component" value="Chromosome"/>
</dbReference>
<reference evidence="3" key="3">
    <citation type="submission" date="2018-10" db="EMBL/GenBank/DDBJ databases">
        <authorList>
            <person name="Whitman W."/>
            <person name="Huntemann M."/>
            <person name="Clum A."/>
            <person name="Pillay M."/>
            <person name="Palaniappan K."/>
            <person name="Varghese N."/>
            <person name="Mikhailova N."/>
            <person name="Stamatis D."/>
            <person name="Reddy T."/>
            <person name="Daum C."/>
            <person name="Shapiro N."/>
            <person name="Ivanova N."/>
            <person name="Kyrpides N."/>
            <person name="Woyke T."/>
        </authorList>
    </citation>
    <scope>NUCLEOTIDE SEQUENCE</scope>
    <source>
        <strain evidence="3">CGMCC 1.10124</strain>
    </source>
</reference>
<sequence length="96" mass="10348">MSDDTDEEAEPAVELGEGEPVEGAPLARVASRLTWPQEASGVRTKEGDATIRTPDGPRTLDSVLDAVDETYFDTRQTFLTEVRSEIGTGPIPTAEE</sequence>
<keyword evidence="5" id="KW-1185">Reference proteome</keyword>
<organism evidence="3 4">
    <name type="scientific">Haloplanus aerogenes</name>
    <dbReference type="NCBI Taxonomy" id="660522"/>
    <lineage>
        <taxon>Archaea</taxon>
        <taxon>Methanobacteriati</taxon>
        <taxon>Methanobacteriota</taxon>
        <taxon>Stenosarchaea group</taxon>
        <taxon>Halobacteria</taxon>
        <taxon>Halobacteriales</taxon>
        <taxon>Haloferacaceae</taxon>
        <taxon>Haloplanus</taxon>
    </lineage>
</organism>
<evidence type="ECO:0000313" key="4">
    <source>
        <dbReference type="Proteomes" id="UP000277326"/>
    </source>
</evidence>
<reference evidence="2 5" key="2">
    <citation type="submission" date="2018-07" db="EMBL/GenBank/DDBJ databases">
        <title>Genome sequences of Haloplanus aerogenes JCM 16430T.</title>
        <authorList>
            <person name="Kim Y.B."/>
            <person name="Roh S.W."/>
        </authorList>
    </citation>
    <scope>NUCLEOTIDE SEQUENCE [LARGE SCALE GENOMIC DNA]</scope>
    <source>
        <strain evidence="2 5">JCM 16430</strain>
    </source>
</reference>
<proteinExistence type="predicted"/>
<accession>A0A3M0D405</accession>